<feature type="region of interest" description="Disordered" evidence="1">
    <location>
        <begin position="135"/>
        <end position="166"/>
    </location>
</feature>
<reference evidence="2" key="2">
    <citation type="submission" date="2023-01" db="EMBL/GenBank/DDBJ databases">
        <authorList>
            <person name="Petersen C."/>
        </authorList>
    </citation>
    <scope>NUCLEOTIDE SEQUENCE</scope>
    <source>
        <strain evidence="2">IBT 17514</strain>
    </source>
</reference>
<evidence type="ECO:0000313" key="2">
    <source>
        <dbReference type="EMBL" id="KAJ5732296.1"/>
    </source>
</evidence>
<feature type="compositionally biased region" description="Basic and acidic residues" evidence="1">
    <location>
        <begin position="153"/>
        <end position="166"/>
    </location>
</feature>
<dbReference type="EMBL" id="JAQJAN010000004">
    <property type="protein sequence ID" value="KAJ5732296.1"/>
    <property type="molecule type" value="Genomic_DNA"/>
</dbReference>
<name>A0AAD6HQY8_9EURO</name>
<feature type="region of interest" description="Disordered" evidence="1">
    <location>
        <begin position="33"/>
        <end position="82"/>
    </location>
</feature>
<accession>A0AAD6HQY8</accession>
<feature type="compositionally biased region" description="Polar residues" evidence="1">
    <location>
        <begin position="61"/>
        <end position="71"/>
    </location>
</feature>
<reference evidence="2" key="1">
    <citation type="journal article" date="2023" name="IMA Fungus">
        <title>Comparative genomic study of the Penicillium genus elucidates a diverse pangenome and 15 lateral gene transfer events.</title>
        <authorList>
            <person name="Petersen C."/>
            <person name="Sorensen T."/>
            <person name="Nielsen M.R."/>
            <person name="Sondergaard T.E."/>
            <person name="Sorensen J.L."/>
            <person name="Fitzpatrick D.A."/>
            <person name="Frisvad J.C."/>
            <person name="Nielsen K.L."/>
        </authorList>
    </citation>
    <scope>NUCLEOTIDE SEQUENCE</scope>
    <source>
        <strain evidence="2">IBT 17514</strain>
    </source>
</reference>
<feature type="region of interest" description="Disordered" evidence="1">
    <location>
        <begin position="98"/>
        <end position="122"/>
    </location>
</feature>
<evidence type="ECO:0000256" key="1">
    <source>
        <dbReference type="SAM" id="MobiDB-lite"/>
    </source>
</evidence>
<feature type="compositionally biased region" description="Polar residues" evidence="1">
    <location>
        <begin position="308"/>
        <end position="327"/>
    </location>
</feature>
<sequence length="445" mass="49256">MEILVHVSAPSTIQDDARYRAHVAAILAFQTSQQEQVTYESTDTRDSPRQPAVVRPESVTVDVQDSDSPSPRSDHLPTIPLSGQSLNFESIATRIGSSRLVPSDRGRLTVPAQGQDQDDSLETRSVVSVIPDLQPEIICPPSNGQVNPCRSNGKPDDSHSDPPSKRCRIESLLPAAMFNSGVSALPTTTPDSFIPPNPIPAHLQGHKPQSSTNHDHAPNPSPSLISISKLQNPCHILPLLPLEIHPPLPAISTASFTTHITPTLSMFTTRLKPDQTYKPLIQTRPLHDLERGYWFIRLGIRADMKQSPDPNYQNSEGSTKNPANSEINLARPPQDQDLDSNWTLTFFQRFWSFLEDFVGKDGRAGWGVWCVLEHASNTSSPTVPVPESSASAPLDGSVQMQLKVYAWGEIAMHVYLLLFLASERQVRKMGLQWRDYDEKVVIQMP</sequence>
<evidence type="ECO:0000313" key="3">
    <source>
        <dbReference type="Proteomes" id="UP001215712"/>
    </source>
</evidence>
<feature type="region of interest" description="Disordered" evidence="1">
    <location>
        <begin position="305"/>
        <end position="336"/>
    </location>
</feature>
<comment type="caution">
    <text evidence="2">The sequence shown here is derived from an EMBL/GenBank/DDBJ whole genome shotgun (WGS) entry which is preliminary data.</text>
</comment>
<feature type="region of interest" description="Disordered" evidence="1">
    <location>
        <begin position="187"/>
        <end position="225"/>
    </location>
</feature>
<protein>
    <submittedName>
        <fullName evidence="2">Uncharacterized protein</fullName>
    </submittedName>
</protein>
<dbReference type="AlphaFoldDB" id="A0AAD6HQY8"/>
<keyword evidence="3" id="KW-1185">Reference proteome</keyword>
<proteinExistence type="predicted"/>
<dbReference type="Proteomes" id="UP001215712">
    <property type="component" value="Unassembled WGS sequence"/>
</dbReference>
<gene>
    <name evidence="2" type="ORF">N7493_003777</name>
</gene>
<organism evidence="2 3">
    <name type="scientific">Penicillium malachiteum</name>
    <dbReference type="NCBI Taxonomy" id="1324776"/>
    <lineage>
        <taxon>Eukaryota</taxon>
        <taxon>Fungi</taxon>
        <taxon>Dikarya</taxon>
        <taxon>Ascomycota</taxon>
        <taxon>Pezizomycotina</taxon>
        <taxon>Eurotiomycetes</taxon>
        <taxon>Eurotiomycetidae</taxon>
        <taxon>Eurotiales</taxon>
        <taxon>Aspergillaceae</taxon>
        <taxon>Penicillium</taxon>
    </lineage>
</organism>